<protein>
    <submittedName>
        <fullName evidence="1">Restriction endonuclease, SacI family</fullName>
    </submittedName>
</protein>
<accession>A0ABS6RZF0</accession>
<sequence length="377" mass="42469">MTPQQTPEHILQGIYERANTTLKKSQINDKEIRQGVDYVCRCMSNRAGVRLLMSCLLGKLINPDVDLRKPYTEIGGTDCFSGRTYDEQYLTPFINNHRLPCNSTTAFLTPALRNIDQALTSDREIIGRPRELYRTTLQLLEDVANNRITAGELFVEIVRVLLNIRDENMARMNSLINALKHTEGALPLSSEAIVSLVSQHLACKNSSRLPVLIVAAAYKSVEEFIGEKVLPLNVHNAADLQTGSMGDVEICLVGDDSIVTVYEMKMKRVTNGDIDNAIIKITKAPRRINNYIFVTTDAIEPDVREYAAKFYEETGGIEIAILDSISFLRHFLHLFHRIRVHYLNAYQNLVLSEPDSAVSRTLKEAFLALRQVVESSE</sequence>
<evidence type="ECO:0000313" key="1">
    <source>
        <dbReference type="EMBL" id="MBV6341951.1"/>
    </source>
</evidence>
<proteinExistence type="predicted"/>
<dbReference type="Proteomes" id="UP001196980">
    <property type="component" value="Unassembled WGS sequence"/>
</dbReference>
<dbReference type="RefSeq" id="WP_218252581.1">
    <property type="nucleotide sequence ID" value="NZ_JABXWD010000173.1"/>
</dbReference>
<gene>
    <name evidence="1" type="ORF">HWQ67_10170</name>
</gene>
<dbReference type="EMBL" id="JABXWD010000173">
    <property type="protein sequence ID" value="MBV6341951.1"/>
    <property type="molecule type" value="Genomic_DNA"/>
</dbReference>
<name>A0ABS6RZF0_9BACT</name>
<reference evidence="1 2" key="1">
    <citation type="journal article" date="2020" name="J Geophys Res Biogeosci">
        <title>Magnetotaxis as an Adaptation to Enable Bacterial Shuttling of Microbial Sulfur and Sulfur Cycling Across Aquatic Oxic#Anoxic Interfaces.</title>
        <authorList>
            <person name="Li J."/>
            <person name="Liu P."/>
            <person name="Wang J."/>
            <person name="Roberts A.P."/>
            <person name="Pan Y."/>
        </authorList>
    </citation>
    <scope>NUCLEOTIDE SEQUENCE [LARGE SCALE GENOMIC DNA]</scope>
    <source>
        <strain evidence="1 2">MYR-1_YQ</strain>
    </source>
</reference>
<keyword evidence="1" id="KW-0540">Nuclease</keyword>
<keyword evidence="1" id="KW-0255">Endonuclease</keyword>
<dbReference type="GO" id="GO:0004519">
    <property type="term" value="F:endonuclease activity"/>
    <property type="evidence" value="ECO:0007669"/>
    <property type="project" value="UniProtKB-KW"/>
</dbReference>
<keyword evidence="1" id="KW-0378">Hydrolase</keyword>
<organism evidence="1 2">
    <name type="scientific">Candidatus Magnetobacterium casense</name>
    <dbReference type="NCBI Taxonomy" id="1455061"/>
    <lineage>
        <taxon>Bacteria</taxon>
        <taxon>Pseudomonadati</taxon>
        <taxon>Nitrospirota</taxon>
        <taxon>Thermodesulfovibrionia</taxon>
        <taxon>Thermodesulfovibrionales</taxon>
        <taxon>Candidatus Magnetobacteriaceae</taxon>
        <taxon>Candidatus Magnetobacterium</taxon>
    </lineage>
</organism>
<keyword evidence="2" id="KW-1185">Reference proteome</keyword>
<evidence type="ECO:0000313" key="2">
    <source>
        <dbReference type="Proteomes" id="UP001196980"/>
    </source>
</evidence>
<comment type="caution">
    <text evidence="1">The sequence shown here is derived from an EMBL/GenBank/DDBJ whole genome shotgun (WGS) entry which is preliminary data.</text>
</comment>